<dbReference type="OrthoDB" id="9797743at2"/>
<evidence type="ECO:0000313" key="2">
    <source>
        <dbReference type="Proteomes" id="UP000184287"/>
    </source>
</evidence>
<dbReference type="STRING" id="288992.SAMN04488522_101447"/>
<accession>A0A1M4U6E0</accession>
<reference evidence="2" key="1">
    <citation type="submission" date="2016-11" db="EMBL/GenBank/DDBJ databases">
        <authorList>
            <person name="Varghese N."/>
            <person name="Submissions S."/>
        </authorList>
    </citation>
    <scope>NUCLEOTIDE SEQUENCE [LARGE SCALE GENOMIC DNA]</scope>
    <source>
        <strain evidence="2">DSM 16990</strain>
    </source>
</reference>
<keyword evidence="2" id="KW-1185">Reference proteome</keyword>
<dbReference type="AlphaFoldDB" id="A0A1M4U6E0"/>
<dbReference type="Proteomes" id="UP000184287">
    <property type="component" value="Unassembled WGS sequence"/>
</dbReference>
<dbReference type="Gene3D" id="3.40.50.1000">
    <property type="entry name" value="HAD superfamily/HAD-like"/>
    <property type="match status" value="1"/>
</dbReference>
<proteinExistence type="predicted"/>
<dbReference type="InterPro" id="IPR023214">
    <property type="entry name" value="HAD_sf"/>
</dbReference>
<dbReference type="RefSeq" id="WP_073226836.1">
    <property type="nucleotide sequence ID" value="NZ_FQUQ01000001.1"/>
</dbReference>
<evidence type="ECO:0008006" key="3">
    <source>
        <dbReference type="Google" id="ProtNLM"/>
    </source>
</evidence>
<protein>
    <recommendedName>
        <fullName evidence="3">Haloacid dehalogenase-like hydrolase</fullName>
    </recommendedName>
</protein>
<organism evidence="1 2">
    <name type="scientific">Pedobacter caeni</name>
    <dbReference type="NCBI Taxonomy" id="288992"/>
    <lineage>
        <taxon>Bacteria</taxon>
        <taxon>Pseudomonadati</taxon>
        <taxon>Bacteroidota</taxon>
        <taxon>Sphingobacteriia</taxon>
        <taxon>Sphingobacteriales</taxon>
        <taxon>Sphingobacteriaceae</taxon>
        <taxon>Pedobacter</taxon>
    </lineage>
</organism>
<gene>
    <name evidence="1" type="ORF">SAMN04488522_101447</name>
</gene>
<name>A0A1M4U6E0_9SPHI</name>
<dbReference type="EMBL" id="FQUQ01000001">
    <property type="protein sequence ID" value="SHE52299.1"/>
    <property type="molecule type" value="Genomic_DNA"/>
</dbReference>
<evidence type="ECO:0000313" key="1">
    <source>
        <dbReference type="EMBL" id="SHE52299.1"/>
    </source>
</evidence>
<dbReference type="SUPFAM" id="SSF56784">
    <property type="entry name" value="HAD-like"/>
    <property type="match status" value="1"/>
</dbReference>
<dbReference type="InterPro" id="IPR036412">
    <property type="entry name" value="HAD-like_sf"/>
</dbReference>
<sequence length="151" mass="16895">MKNSSLISKIKCIIFNLEELIQITGAKEGLKELELSYLVLSDSSKANIEEVLSKAGLTSFFTAQHIFSESGSFPDAAKSFGLQFSECAIVDTHEVGMELAKKGDFWIFERRNGTDKEGFENKGGLLFNDFDELRELIDLFNAEVDLETEKP</sequence>